<dbReference type="HOGENOM" id="CLU_049109_10_1_1"/>
<evidence type="ECO:0000256" key="7">
    <source>
        <dbReference type="SAM" id="MobiDB-lite"/>
    </source>
</evidence>
<comment type="subcellular location">
    <subcellularLocation>
        <location evidence="1">Membrane</location>
        <topology evidence="1">Multi-pass membrane protein</topology>
    </subcellularLocation>
</comment>
<comment type="similarity">
    <text evidence="2 6">Belongs to the peroxisomal membrane protein PXMP2/4 family.</text>
</comment>
<dbReference type="GO" id="GO:0016020">
    <property type="term" value="C:membrane"/>
    <property type="evidence" value="ECO:0007669"/>
    <property type="project" value="UniProtKB-SubCell"/>
</dbReference>
<dbReference type="STRING" id="1287681.M7SQ53"/>
<dbReference type="InterPro" id="IPR007248">
    <property type="entry name" value="Mpv17_PMP22"/>
</dbReference>
<gene>
    <name evidence="8" type="ORF">UCREL1_4411</name>
</gene>
<dbReference type="Pfam" id="PF04117">
    <property type="entry name" value="Mpv17_PMP22"/>
    <property type="match status" value="1"/>
</dbReference>
<evidence type="ECO:0000313" key="8">
    <source>
        <dbReference type="EMBL" id="EMR68574.1"/>
    </source>
</evidence>
<keyword evidence="9" id="KW-1185">Reference proteome</keyword>
<evidence type="ECO:0000256" key="3">
    <source>
        <dbReference type="ARBA" id="ARBA00022692"/>
    </source>
</evidence>
<feature type="compositionally biased region" description="Basic and acidic residues" evidence="7">
    <location>
        <begin position="255"/>
        <end position="264"/>
    </location>
</feature>
<dbReference type="GO" id="GO:0005739">
    <property type="term" value="C:mitochondrion"/>
    <property type="evidence" value="ECO:0007669"/>
    <property type="project" value="TreeGrafter"/>
</dbReference>
<feature type="region of interest" description="Disordered" evidence="7">
    <location>
        <begin position="234"/>
        <end position="264"/>
    </location>
</feature>
<keyword evidence="3" id="KW-0812">Transmembrane</keyword>
<dbReference type="KEGG" id="ela:UCREL1_4411"/>
<dbReference type="EMBL" id="KB706213">
    <property type="protein sequence ID" value="EMR68574.1"/>
    <property type="molecule type" value="Genomic_DNA"/>
</dbReference>
<dbReference type="PANTHER" id="PTHR11266:SF113">
    <property type="entry name" value="MEMBRANE PROTEIN, MPV17_PMP22 FAMILY, PUTATIVE (AFU_ORTHOLOGUE AFUA_1G13840)-RELATED"/>
    <property type="match status" value="1"/>
</dbReference>
<accession>M7SQ53</accession>
<evidence type="ECO:0000256" key="1">
    <source>
        <dbReference type="ARBA" id="ARBA00004141"/>
    </source>
</evidence>
<proteinExistence type="inferred from homology"/>
<evidence type="ECO:0000256" key="5">
    <source>
        <dbReference type="ARBA" id="ARBA00023136"/>
    </source>
</evidence>
<dbReference type="AlphaFoldDB" id="M7SQ53"/>
<evidence type="ECO:0000256" key="4">
    <source>
        <dbReference type="ARBA" id="ARBA00022989"/>
    </source>
</evidence>
<evidence type="ECO:0000256" key="6">
    <source>
        <dbReference type="RuleBase" id="RU363053"/>
    </source>
</evidence>
<name>M7SQ53_EUTLA</name>
<dbReference type="OrthoDB" id="430207at2759"/>
<feature type="compositionally biased region" description="Low complexity" evidence="7">
    <location>
        <begin position="238"/>
        <end position="254"/>
    </location>
</feature>
<feature type="region of interest" description="Disordered" evidence="7">
    <location>
        <begin position="21"/>
        <end position="44"/>
    </location>
</feature>
<protein>
    <submittedName>
        <fullName evidence="8">Putative mpv17 pmp22 family protein</fullName>
    </submittedName>
</protein>
<organism evidence="8 9">
    <name type="scientific">Eutypa lata (strain UCR-EL1)</name>
    <name type="common">Grapevine dieback disease fungus</name>
    <name type="synonym">Eutypa armeniacae</name>
    <dbReference type="NCBI Taxonomy" id="1287681"/>
    <lineage>
        <taxon>Eukaryota</taxon>
        <taxon>Fungi</taxon>
        <taxon>Dikarya</taxon>
        <taxon>Ascomycota</taxon>
        <taxon>Pezizomycotina</taxon>
        <taxon>Sordariomycetes</taxon>
        <taxon>Xylariomycetidae</taxon>
        <taxon>Xylariales</taxon>
        <taxon>Diatrypaceae</taxon>
        <taxon>Eutypa</taxon>
    </lineage>
</organism>
<sequence>MASSFFRVAFRRHLEQFRIRRLPQSSRRHQSSGPTSEAKKAKVEDPIPVPNTVAPLPFWQRLGPLTRAGQAYARAQRRRPWGTQLATTLVIYFCADISAQRMSGNGFMWLSHHFNYPSHILSIAVKVAVNQTCFTPLFNTYFFGAQALLSGDTLAETWERVRRTVPVSCANSLKLWPAVTAFSFTYVPLEYRSVFAGVVAVGWQTYLSFLNRQAELREDGEKKLVAAVTAASVGNGGNRASANTTTATNQATTDPGKESRRVPA</sequence>
<dbReference type="Proteomes" id="UP000012174">
    <property type="component" value="Unassembled WGS sequence"/>
</dbReference>
<dbReference type="eggNOG" id="KOG1944">
    <property type="taxonomic scope" value="Eukaryota"/>
</dbReference>
<evidence type="ECO:0000313" key="9">
    <source>
        <dbReference type="Proteomes" id="UP000012174"/>
    </source>
</evidence>
<keyword evidence="4" id="KW-1133">Transmembrane helix</keyword>
<keyword evidence="5" id="KW-0472">Membrane</keyword>
<dbReference type="PANTHER" id="PTHR11266">
    <property type="entry name" value="PEROXISOMAL MEMBRANE PROTEIN 2, PXMP2 MPV17"/>
    <property type="match status" value="1"/>
</dbReference>
<reference evidence="9" key="1">
    <citation type="journal article" date="2013" name="Genome Announc.">
        <title>Draft genome sequence of the grapevine dieback fungus Eutypa lata UCR-EL1.</title>
        <authorList>
            <person name="Blanco-Ulate B."/>
            <person name="Rolshausen P.E."/>
            <person name="Cantu D."/>
        </authorList>
    </citation>
    <scope>NUCLEOTIDE SEQUENCE [LARGE SCALE GENOMIC DNA]</scope>
    <source>
        <strain evidence="9">UCR-EL1</strain>
    </source>
</reference>
<evidence type="ECO:0000256" key="2">
    <source>
        <dbReference type="ARBA" id="ARBA00006824"/>
    </source>
</evidence>